<dbReference type="AlphaFoldDB" id="A0AAV4C2N6"/>
<organism evidence="2 3">
    <name type="scientific">Plakobranchus ocellatus</name>
    <dbReference type="NCBI Taxonomy" id="259542"/>
    <lineage>
        <taxon>Eukaryota</taxon>
        <taxon>Metazoa</taxon>
        <taxon>Spiralia</taxon>
        <taxon>Lophotrochozoa</taxon>
        <taxon>Mollusca</taxon>
        <taxon>Gastropoda</taxon>
        <taxon>Heterobranchia</taxon>
        <taxon>Euthyneura</taxon>
        <taxon>Panpulmonata</taxon>
        <taxon>Sacoglossa</taxon>
        <taxon>Placobranchoidea</taxon>
        <taxon>Plakobranchidae</taxon>
        <taxon>Plakobranchus</taxon>
    </lineage>
</organism>
<accession>A0AAV4C2N6</accession>
<feature type="chain" id="PRO_5043607316" description="Secreted protein" evidence="1">
    <location>
        <begin position="30"/>
        <end position="90"/>
    </location>
</feature>
<dbReference type="Proteomes" id="UP000735302">
    <property type="component" value="Unassembled WGS sequence"/>
</dbReference>
<evidence type="ECO:0000313" key="2">
    <source>
        <dbReference type="EMBL" id="GFO25665.1"/>
    </source>
</evidence>
<feature type="signal peptide" evidence="1">
    <location>
        <begin position="1"/>
        <end position="29"/>
    </location>
</feature>
<dbReference type="EMBL" id="BLXT01005763">
    <property type="protein sequence ID" value="GFO25665.1"/>
    <property type="molecule type" value="Genomic_DNA"/>
</dbReference>
<evidence type="ECO:0008006" key="4">
    <source>
        <dbReference type="Google" id="ProtNLM"/>
    </source>
</evidence>
<evidence type="ECO:0000256" key="1">
    <source>
        <dbReference type="SAM" id="SignalP"/>
    </source>
</evidence>
<gene>
    <name evidence="2" type="ORF">PoB_005217000</name>
</gene>
<name>A0AAV4C2N6_9GAST</name>
<protein>
    <recommendedName>
        <fullName evidence="4">Secreted protein</fullName>
    </recommendedName>
</protein>
<reference evidence="2 3" key="1">
    <citation type="journal article" date="2021" name="Elife">
        <title>Chloroplast acquisition without the gene transfer in kleptoplastic sea slugs, Plakobranchus ocellatus.</title>
        <authorList>
            <person name="Maeda T."/>
            <person name="Takahashi S."/>
            <person name="Yoshida T."/>
            <person name="Shimamura S."/>
            <person name="Takaki Y."/>
            <person name="Nagai Y."/>
            <person name="Toyoda A."/>
            <person name="Suzuki Y."/>
            <person name="Arimoto A."/>
            <person name="Ishii H."/>
            <person name="Satoh N."/>
            <person name="Nishiyama T."/>
            <person name="Hasebe M."/>
            <person name="Maruyama T."/>
            <person name="Minagawa J."/>
            <person name="Obokata J."/>
            <person name="Shigenobu S."/>
        </authorList>
    </citation>
    <scope>NUCLEOTIDE SEQUENCE [LARGE SCALE GENOMIC DNA]</scope>
</reference>
<evidence type="ECO:0000313" key="3">
    <source>
        <dbReference type="Proteomes" id="UP000735302"/>
    </source>
</evidence>
<sequence>MKAQSAGCAAQHLLTWIGLVNLELQAIKCLPVCPLHHQLGGLFIGQPGQRSELAPGKGGFIFSVLDQVVEFSPCYLVRCQDAGSGGCDTA</sequence>
<keyword evidence="1" id="KW-0732">Signal</keyword>
<proteinExistence type="predicted"/>
<keyword evidence="3" id="KW-1185">Reference proteome</keyword>
<comment type="caution">
    <text evidence="2">The sequence shown here is derived from an EMBL/GenBank/DDBJ whole genome shotgun (WGS) entry which is preliminary data.</text>
</comment>